<dbReference type="AlphaFoldDB" id="A0AAW3MXP7"/>
<accession>A0AAW3MXP7</accession>
<keyword evidence="1" id="KW-0812">Transmembrane</keyword>
<keyword evidence="3" id="KW-1185">Reference proteome</keyword>
<reference evidence="2 3" key="1">
    <citation type="submission" date="2015-11" db="EMBL/GenBank/DDBJ databases">
        <title>Expanding the genomic diversity of Burkholderia species for the development of highly accurate diagnostics.</title>
        <authorList>
            <person name="Sahl J."/>
            <person name="Keim P."/>
            <person name="Wagner D."/>
        </authorList>
    </citation>
    <scope>NUCLEOTIDE SEQUENCE [LARGE SCALE GENOMIC DNA]</scope>
    <source>
        <strain evidence="2 3">MSMB1808WGS</strain>
    </source>
</reference>
<gene>
    <name evidence="2" type="ORF">WJ96_05855</name>
</gene>
<name>A0AAW3MXP7_9BURK</name>
<evidence type="ECO:0000256" key="1">
    <source>
        <dbReference type="SAM" id="Phobius"/>
    </source>
</evidence>
<dbReference type="RefSeq" id="WP_059954180.1">
    <property type="nucleotide sequence ID" value="NZ_LPBJ01000047.1"/>
</dbReference>
<keyword evidence="1" id="KW-0472">Membrane</keyword>
<protein>
    <recommendedName>
        <fullName evidence="4">Lysine transporter LysE</fullName>
    </recommendedName>
</protein>
<evidence type="ECO:0000313" key="3">
    <source>
        <dbReference type="Proteomes" id="UP000056453"/>
    </source>
</evidence>
<keyword evidence="1" id="KW-1133">Transmembrane helix</keyword>
<proteinExistence type="predicted"/>
<evidence type="ECO:0000313" key="2">
    <source>
        <dbReference type="EMBL" id="KVP98093.1"/>
    </source>
</evidence>
<evidence type="ECO:0008006" key="4">
    <source>
        <dbReference type="Google" id="ProtNLM"/>
    </source>
</evidence>
<sequence length="75" mass="8214">MAFMAVVGWMALTGFMVFASITWTAVACLTLGYYGIGGVRNPMHRKVGVILAGLVLLCGWWFLVVKQAPFTLTMK</sequence>
<dbReference type="Proteomes" id="UP000056453">
    <property type="component" value="Unassembled WGS sequence"/>
</dbReference>
<feature type="transmembrane region" description="Helical" evidence="1">
    <location>
        <begin position="6"/>
        <end position="35"/>
    </location>
</feature>
<organism evidence="2 3">
    <name type="scientific">Burkholderia ubonensis</name>
    <dbReference type="NCBI Taxonomy" id="101571"/>
    <lineage>
        <taxon>Bacteria</taxon>
        <taxon>Pseudomonadati</taxon>
        <taxon>Pseudomonadota</taxon>
        <taxon>Betaproteobacteria</taxon>
        <taxon>Burkholderiales</taxon>
        <taxon>Burkholderiaceae</taxon>
        <taxon>Burkholderia</taxon>
        <taxon>Burkholderia cepacia complex</taxon>
    </lineage>
</organism>
<feature type="transmembrane region" description="Helical" evidence="1">
    <location>
        <begin position="47"/>
        <end position="65"/>
    </location>
</feature>
<comment type="caution">
    <text evidence="2">The sequence shown here is derived from an EMBL/GenBank/DDBJ whole genome shotgun (WGS) entry which is preliminary data.</text>
</comment>
<dbReference type="EMBL" id="LPBJ01000047">
    <property type="protein sequence ID" value="KVP98093.1"/>
    <property type="molecule type" value="Genomic_DNA"/>
</dbReference>